<accession>A0A6G4A3N0</accession>
<proteinExistence type="predicted"/>
<name>A0A6G4A3N0_9BACL</name>
<protein>
    <submittedName>
        <fullName evidence="1">Uncharacterized protein</fullName>
    </submittedName>
</protein>
<comment type="caution">
    <text evidence="1">The sequence shown here is derived from an EMBL/GenBank/DDBJ whole genome shotgun (WGS) entry which is preliminary data.</text>
</comment>
<reference evidence="1" key="1">
    <citation type="submission" date="2020-02" db="EMBL/GenBank/DDBJ databases">
        <authorList>
            <person name="Shen X.-R."/>
            <person name="Zhang Y.-X."/>
        </authorList>
    </citation>
    <scope>NUCLEOTIDE SEQUENCE</scope>
    <source>
        <strain evidence="1">SYP-B3998</strain>
    </source>
</reference>
<dbReference type="AlphaFoldDB" id="A0A6G4A3N0"/>
<gene>
    <name evidence="1" type="ORF">GK047_24325</name>
</gene>
<dbReference type="EMBL" id="JAAIKC010000013">
    <property type="protein sequence ID" value="NEW09106.1"/>
    <property type="molecule type" value="Genomic_DNA"/>
</dbReference>
<evidence type="ECO:0000313" key="1">
    <source>
        <dbReference type="EMBL" id="NEW09106.1"/>
    </source>
</evidence>
<organism evidence="1">
    <name type="scientific">Paenibacillus sp. SYP-B3998</name>
    <dbReference type="NCBI Taxonomy" id="2678564"/>
    <lineage>
        <taxon>Bacteria</taxon>
        <taxon>Bacillati</taxon>
        <taxon>Bacillota</taxon>
        <taxon>Bacilli</taxon>
        <taxon>Bacillales</taxon>
        <taxon>Paenibacillaceae</taxon>
        <taxon>Paenibacillus</taxon>
    </lineage>
</organism>
<sequence>MSQLTVVALRKAARKSLPIYLKIALSPLYAARLTLAIRNANLNTINRLFKEVTSGFNSVGSNTFGFSIQFAAPAPANEVGNATNTKGNVRLTVSSLRSISKRVLRLYGKISRDNAFATQLVQAAKVGNNIRLRALITPLLPSNSLVAVQGDRTGIVLQIKSSTGVVFISQFFVL</sequence>
<dbReference type="RefSeq" id="WP_163952630.1">
    <property type="nucleotide sequence ID" value="NZ_JAAIKC010000013.1"/>
</dbReference>